<comment type="caution">
    <text evidence="3">The sequence shown here is derived from an EMBL/GenBank/DDBJ whole genome shotgun (WGS) entry which is preliminary data.</text>
</comment>
<evidence type="ECO:0000313" key="3">
    <source>
        <dbReference type="EMBL" id="CAH0746926.1"/>
    </source>
</evidence>
<keyword evidence="4" id="KW-1185">Reference proteome</keyword>
<proteinExistence type="predicted"/>
<gene>
    <name evidence="3" type="ORF">BEMITA_LOCUS78</name>
</gene>
<keyword evidence="2" id="KW-0472">Membrane</keyword>
<dbReference type="AlphaFoldDB" id="A0AAI8Y5T8"/>
<keyword evidence="2" id="KW-1133">Transmembrane helix</keyword>
<evidence type="ECO:0000256" key="1">
    <source>
        <dbReference type="SAM" id="MobiDB-lite"/>
    </source>
</evidence>
<keyword evidence="2" id="KW-0812">Transmembrane</keyword>
<feature type="region of interest" description="Disordered" evidence="1">
    <location>
        <begin position="1"/>
        <end position="20"/>
    </location>
</feature>
<evidence type="ECO:0000313" key="4">
    <source>
        <dbReference type="Proteomes" id="UP001152759"/>
    </source>
</evidence>
<dbReference type="Proteomes" id="UP001152759">
    <property type="component" value="Unassembled WGS sequence"/>
</dbReference>
<feature type="transmembrane region" description="Helical" evidence="2">
    <location>
        <begin position="25"/>
        <end position="48"/>
    </location>
</feature>
<sequence length="115" mass="13581">MEPPEKQYPNEPRYKPRRTRGTPSYFYRNVFASCFIAFGIAFTTFLELTPAPARWRQRIKEGFLDASHEELERKELIRLTAGFAELPKTKEKILENLEMDEKWATMNVYTKDTGK</sequence>
<organism evidence="3 4">
    <name type="scientific">Bemisia tabaci</name>
    <name type="common">Sweetpotato whitefly</name>
    <name type="synonym">Aleurodes tabaci</name>
    <dbReference type="NCBI Taxonomy" id="7038"/>
    <lineage>
        <taxon>Eukaryota</taxon>
        <taxon>Metazoa</taxon>
        <taxon>Ecdysozoa</taxon>
        <taxon>Arthropoda</taxon>
        <taxon>Hexapoda</taxon>
        <taxon>Insecta</taxon>
        <taxon>Pterygota</taxon>
        <taxon>Neoptera</taxon>
        <taxon>Paraneoptera</taxon>
        <taxon>Hemiptera</taxon>
        <taxon>Sternorrhyncha</taxon>
        <taxon>Aleyrodoidea</taxon>
        <taxon>Aleyrodidae</taxon>
        <taxon>Aleyrodinae</taxon>
        <taxon>Bemisia</taxon>
    </lineage>
</organism>
<accession>A0AAI8Y5T8</accession>
<dbReference type="EMBL" id="CAKKNF020000007">
    <property type="protein sequence ID" value="CAH0746926.1"/>
    <property type="molecule type" value="Genomic_DNA"/>
</dbReference>
<protein>
    <submittedName>
        <fullName evidence="3">Uncharacterized protein</fullName>
    </submittedName>
</protein>
<reference evidence="3" key="1">
    <citation type="submission" date="2021-12" db="EMBL/GenBank/DDBJ databases">
        <authorList>
            <person name="King R."/>
        </authorList>
    </citation>
    <scope>NUCLEOTIDE SEQUENCE</scope>
</reference>
<name>A0AAI8Y5T8_BEMTA</name>
<evidence type="ECO:0000256" key="2">
    <source>
        <dbReference type="SAM" id="Phobius"/>
    </source>
</evidence>